<dbReference type="Pfam" id="PF05919">
    <property type="entry name" value="Mitovir_RNA_pol"/>
    <property type="match status" value="1"/>
</dbReference>
<sequence>MDEHALEPGTDEIREKHRSSHYTREGEDMIATEEKNTLEKTKGTGGMTTCNKAHANTSRPDEARLRLPDHLNYIHPRGRVHFVIGALMGFYRAWPAFALTHHLVIWFVEAQVYLGVPFTRYATIGDDIIIRDEQVAECYRELISPLNVPFSLEKSLVSSVGALEFAKRFFIRGVTKEFFPVSYHILRSLVSSISLVPVMKVIMSKDLPLSYHLREVGYQVYT</sequence>
<dbReference type="EMBL" id="JAVYJV010000009">
    <property type="protein sequence ID" value="KAK4362911.1"/>
    <property type="molecule type" value="Genomic_DNA"/>
</dbReference>
<dbReference type="PANTHER" id="PTHR34456">
    <property type="entry name" value="MITOVIRUS RNA-DEPENDENT RNA POLYMERASE"/>
    <property type="match status" value="1"/>
</dbReference>
<evidence type="ECO:0000256" key="1">
    <source>
        <dbReference type="SAM" id="MobiDB-lite"/>
    </source>
</evidence>
<name>A0AAE1S3P9_9SOLA</name>
<feature type="region of interest" description="Disordered" evidence="1">
    <location>
        <begin position="1"/>
        <end position="31"/>
    </location>
</feature>
<evidence type="ECO:0000313" key="2">
    <source>
        <dbReference type="EMBL" id="KAK4362911.1"/>
    </source>
</evidence>
<evidence type="ECO:0000313" key="3">
    <source>
        <dbReference type="Proteomes" id="UP001291623"/>
    </source>
</evidence>
<keyword evidence="3" id="KW-1185">Reference proteome</keyword>
<organism evidence="2 3">
    <name type="scientific">Anisodus tanguticus</name>
    <dbReference type="NCBI Taxonomy" id="243964"/>
    <lineage>
        <taxon>Eukaryota</taxon>
        <taxon>Viridiplantae</taxon>
        <taxon>Streptophyta</taxon>
        <taxon>Embryophyta</taxon>
        <taxon>Tracheophyta</taxon>
        <taxon>Spermatophyta</taxon>
        <taxon>Magnoliopsida</taxon>
        <taxon>eudicotyledons</taxon>
        <taxon>Gunneridae</taxon>
        <taxon>Pentapetalae</taxon>
        <taxon>asterids</taxon>
        <taxon>lamiids</taxon>
        <taxon>Solanales</taxon>
        <taxon>Solanaceae</taxon>
        <taxon>Solanoideae</taxon>
        <taxon>Hyoscyameae</taxon>
        <taxon>Anisodus</taxon>
    </lineage>
</organism>
<dbReference type="AlphaFoldDB" id="A0AAE1S3P9"/>
<feature type="compositionally biased region" description="Basic and acidic residues" evidence="1">
    <location>
        <begin position="1"/>
        <end position="15"/>
    </location>
</feature>
<feature type="compositionally biased region" description="Basic and acidic residues" evidence="1">
    <location>
        <begin position="22"/>
        <end position="31"/>
    </location>
</feature>
<dbReference type="Proteomes" id="UP001291623">
    <property type="component" value="Unassembled WGS sequence"/>
</dbReference>
<comment type="caution">
    <text evidence="2">The sequence shown here is derived from an EMBL/GenBank/DDBJ whole genome shotgun (WGS) entry which is preliminary data.</text>
</comment>
<dbReference type="PANTHER" id="PTHR34456:SF9">
    <property type="entry name" value="MITOVIRUS RNA-DEPENDENT RNA POLYMERASE"/>
    <property type="match status" value="1"/>
</dbReference>
<reference evidence="2" key="1">
    <citation type="submission" date="2023-12" db="EMBL/GenBank/DDBJ databases">
        <title>Genome assembly of Anisodus tanguticus.</title>
        <authorList>
            <person name="Wang Y.-J."/>
        </authorList>
    </citation>
    <scope>NUCLEOTIDE SEQUENCE</scope>
    <source>
        <strain evidence="2">KB-2021</strain>
        <tissue evidence="2">Leaf</tissue>
    </source>
</reference>
<proteinExistence type="predicted"/>
<accession>A0AAE1S3P9</accession>
<protein>
    <submittedName>
        <fullName evidence="2">Uncharacterized protein</fullName>
    </submittedName>
</protein>
<dbReference type="InterPro" id="IPR008686">
    <property type="entry name" value="RNA_pol_mitovir"/>
</dbReference>
<gene>
    <name evidence="2" type="ORF">RND71_018152</name>
</gene>